<dbReference type="InterPro" id="IPR029062">
    <property type="entry name" value="Class_I_gatase-like"/>
</dbReference>
<dbReference type="InterPro" id="IPR003476">
    <property type="entry name" value="Glyco_hydro_42"/>
</dbReference>
<keyword evidence="9" id="KW-0479">Metal-binding</keyword>
<evidence type="ECO:0000256" key="1">
    <source>
        <dbReference type="ARBA" id="ARBA00001412"/>
    </source>
</evidence>
<accession>A0A7Y9FG00</accession>
<evidence type="ECO:0000256" key="3">
    <source>
        <dbReference type="ARBA" id="ARBA00012756"/>
    </source>
</evidence>
<feature type="domain" description="Beta-galactosidase trimerisation" evidence="11">
    <location>
        <begin position="411"/>
        <end position="612"/>
    </location>
</feature>
<evidence type="ECO:0000313" key="14">
    <source>
        <dbReference type="EMBL" id="NYD85321.1"/>
    </source>
</evidence>
<dbReference type="InterPro" id="IPR013739">
    <property type="entry name" value="Beta_galactosidase_C"/>
</dbReference>
<dbReference type="InterPro" id="IPR017853">
    <property type="entry name" value="GH"/>
</dbReference>
<dbReference type="SUPFAM" id="SSF52317">
    <property type="entry name" value="Class I glutamine amidotransferase-like"/>
    <property type="match status" value="1"/>
</dbReference>
<dbReference type="GO" id="GO:0046872">
    <property type="term" value="F:metal ion binding"/>
    <property type="evidence" value="ECO:0007669"/>
    <property type="project" value="UniProtKB-KW"/>
</dbReference>
<evidence type="ECO:0000256" key="8">
    <source>
        <dbReference type="PIRSR" id="PIRSR001084-2"/>
    </source>
</evidence>
<feature type="domain" description="Beta-galactosidase C-terminal" evidence="12">
    <location>
        <begin position="622"/>
        <end position="677"/>
    </location>
</feature>
<dbReference type="InterPro" id="IPR013780">
    <property type="entry name" value="Glyco_hydro_b"/>
</dbReference>
<reference evidence="13 16" key="2">
    <citation type="submission" date="2021-01" db="EMBL/GenBank/DDBJ databases">
        <title>Whole genome shotgun sequence of Cellulomonas oligotrophica NBRC 109435.</title>
        <authorList>
            <person name="Komaki H."/>
            <person name="Tamura T."/>
        </authorList>
    </citation>
    <scope>NUCLEOTIDE SEQUENCE [LARGE SCALE GENOMIC DNA]</scope>
    <source>
        <strain evidence="13 16">NBRC 109435</strain>
    </source>
</reference>
<keyword evidence="9" id="KW-0862">Zinc</keyword>
<evidence type="ECO:0000256" key="6">
    <source>
        <dbReference type="PIRNR" id="PIRNR001084"/>
    </source>
</evidence>
<dbReference type="AlphaFoldDB" id="A0A7Y9FG00"/>
<evidence type="ECO:0000259" key="11">
    <source>
        <dbReference type="Pfam" id="PF08532"/>
    </source>
</evidence>
<keyword evidence="5 6" id="KW-0326">Glycosidase</keyword>
<feature type="active site" description="Proton donor" evidence="7">
    <location>
        <position position="166"/>
    </location>
</feature>
<dbReference type="InterPro" id="IPR013738">
    <property type="entry name" value="Beta_galactosidase_Trimer"/>
</dbReference>
<dbReference type="Gene3D" id="3.40.50.880">
    <property type="match status" value="1"/>
</dbReference>
<comment type="caution">
    <text evidence="14">The sequence shown here is derived from an EMBL/GenBank/DDBJ whole genome shotgun (WGS) entry which is preliminary data.</text>
</comment>
<dbReference type="Pfam" id="PF02449">
    <property type="entry name" value="Glyco_hydro_42"/>
    <property type="match status" value="1"/>
</dbReference>
<dbReference type="InterPro" id="IPR013529">
    <property type="entry name" value="Glyco_hydro_42_N"/>
</dbReference>
<dbReference type="Proteomes" id="UP000577956">
    <property type="component" value="Unassembled WGS sequence"/>
</dbReference>
<dbReference type="Pfam" id="PF08533">
    <property type="entry name" value="Glyco_hydro_42C"/>
    <property type="match status" value="1"/>
</dbReference>
<evidence type="ECO:0000256" key="9">
    <source>
        <dbReference type="PIRSR" id="PIRSR001084-3"/>
    </source>
</evidence>
<dbReference type="GO" id="GO:0006012">
    <property type="term" value="P:galactose metabolic process"/>
    <property type="evidence" value="ECO:0007669"/>
    <property type="project" value="InterPro"/>
</dbReference>
<dbReference type="CDD" id="cd03143">
    <property type="entry name" value="A4_beta-galactosidase_middle_domain"/>
    <property type="match status" value="1"/>
</dbReference>
<evidence type="ECO:0000313" key="16">
    <source>
        <dbReference type="Proteomes" id="UP000618382"/>
    </source>
</evidence>
<evidence type="ECO:0000256" key="4">
    <source>
        <dbReference type="ARBA" id="ARBA00022801"/>
    </source>
</evidence>
<dbReference type="PANTHER" id="PTHR36447">
    <property type="entry name" value="BETA-GALACTOSIDASE GANA"/>
    <property type="match status" value="1"/>
</dbReference>
<dbReference type="PIRSF" id="PIRSF001084">
    <property type="entry name" value="B-galactosidase"/>
    <property type="match status" value="1"/>
</dbReference>
<dbReference type="RefSeq" id="WP_140460755.1">
    <property type="nucleotide sequence ID" value="NZ_BAABFI010000005.1"/>
</dbReference>
<evidence type="ECO:0000256" key="5">
    <source>
        <dbReference type="ARBA" id="ARBA00023295"/>
    </source>
</evidence>
<dbReference type="Pfam" id="PF08532">
    <property type="entry name" value="Glyco_hydro_42M"/>
    <property type="match status" value="1"/>
</dbReference>
<proteinExistence type="inferred from homology"/>
<evidence type="ECO:0000313" key="15">
    <source>
        <dbReference type="Proteomes" id="UP000577956"/>
    </source>
</evidence>
<protein>
    <recommendedName>
        <fullName evidence="3 6">Beta-galactosidase</fullName>
        <shortName evidence="6">Beta-gal</shortName>
        <ecNumber evidence="3 6">3.2.1.23</ecNumber>
    </recommendedName>
</protein>
<dbReference type="SUPFAM" id="SSF51445">
    <property type="entry name" value="(Trans)glycosidases"/>
    <property type="match status" value="1"/>
</dbReference>
<evidence type="ECO:0000256" key="2">
    <source>
        <dbReference type="ARBA" id="ARBA00005940"/>
    </source>
</evidence>
<keyword evidence="4 6" id="KW-0378">Hydrolase</keyword>
<name>A0A7Y9FG00_9CELL</name>
<dbReference type="EMBL" id="JACCBK010000001">
    <property type="protein sequence ID" value="NYD85321.1"/>
    <property type="molecule type" value="Genomic_DNA"/>
</dbReference>
<reference evidence="14 15" key="1">
    <citation type="submission" date="2020-07" db="EMBL/GenBank/DDBJ databases">
        <title>Sequencing the genomes of 1000 actinobacteria strains.</title>
        <authorList>
            <person name="Klenk H.-P."/>
        </authorList>
    </citation>
    <scope>NUCLEOTIDE SEQUENCE [LARGE SCALE GENOMIC DNA]</scope>
    <source>
        <strain evidence="14 15">DSM 24482</strain>
    </source>
</reference>
<comment type="similarity">
    <text evidence="2 6">Belongs to the glycosyl hydrolase 42 family.</text>
</comment>
<dbReference type="Gene3D" id="3.20.20.80">
    <property type="entry name" value="Glycosidases"/>
    <property type="match status" value="1"/>
</dbReference>
<feature type="active site" description="Nucleophile" evidence="7">
    <location>
        <position position="323"/>
    </location>
</feature>
<feature type="binding site" evidence="9">
    <location>
        <position position="176"/>
    </location>
    <ligand>
        <name>Zn(2+)</name>
        <dbReference type="ChEBI" id="CHEBI:29105"/>
    </ligand>
</feature>
<organism evidence="14 15">
    <name type="scientific">Cellulomonas oligotrophica</name>
    <dbReference type="NCBI Taxonomy" id="931536"/>
    <lineage>
        <taxon>Bacteria</taxon>
        <taxon>Bacillati</taxon>
        <taxon>Actinomycetota</taxon>
        <taxon>Actinomycetes</taxon>
        <taxon>Micrococcales</taxon>
        <taxon>Cellulomonadaceae</taxon>
        <taxon>Cellulomonas</taxon>
    </lineage>
</organism>
<evidence type="ECO:0000259" key="10">
    <source>
        <dbReference type="Pfam" id="PF02449"/>
    </source>
</evidence>
<feature type="domain" description="Glycoside hydrolase family 42 N-terminal" evidence="10">
    <location>
        <begin position="30"/>
        <end position="400"/>
    </location>
</feature>
<dbReference type="PANTHER" id="PTHR36447:SF1">
    <property type="entry name" value="BETA-GALACTOSIDASE GANA"/>
    <property type="match status" value="1"/>
</dbReference>
<dbReference type="EMBL" id="BONN01000006">
    <property type="protein sequence ID" value="GIG33244.1"/>
    <property type="molecule type" value="Genomic_DNA"/>
</dbReference>
<keyword evidence="16" id="KW-1185">Reference proteome</keyword>
<comment type="catalytic activity">
    <reaction evidence="1 6">
        <text>Hydrolysis of terminal non-reducing beta-D-galactose residues in beta-D-galactosides.</text>
        <dbReference type="EC" id="3.2.1.23"/>
    </reaction>
</comment>
<feature type="binding site" evidence="9">
    <location>
        <position position="174"/>
    </location>
    <ligand>
        <name>Zn(2+)</name>
        <dbReference type="ChEBI" id="CHEBI:29105"/>
    </ligand>
</feature>
<dbReference type="EC" id="3.2.1.23" evidence="3 6"/>
<dbReference type="GO" id="GO:0009341">
    <property type="term" value="C:beta-galactosidase complex"/>
    <property type="evidence" value="ECO:0007669"/>
    <property type="project" value="InterPro"/>
</dbReference>
<evidence type="ECO:0000256" key="7">
    <source>
        <dbReference type="PIRSR" id="PIRSR001084-1"/>
    </source>
</evidence>
<feature type="binding site" evidence="8">
    <location>
        <position position="165"/>
    </location>
    <ligand>
        <name>substrate</name>
    </ligand>
</feature>
<feature type="binding site" evidence="9">
    <location>
        <position position="131"/>
    </location>
    <ligand>
        <name>Zn(2+)</name>
        <dbReference type="ChEBI" id="CHEBI:29105"/>
    </ligand>
</feature>
<feature type="binding site" evidence="8">
    <location>
        <position position="331"/>
    </location>
    <ligand>
        <name>substrate</name>
    </ligand>
</feature>
<evidence type="ECO:0000259" key="12">
    <source>
        <dbReference type="Pfam" id="PF08533"/>
    </source>
</evidence>
<evidence type="ECO:0000313" key="13">
    <source>
        <dbReference type="EMBL" id="GIG33244.1"/>
    </source>
</evidence>
<dbReference type="GO" id="GO:0004565">
    <property type="term" value="F:beta-galactosidase activity"/>
    <property type="evidence" value="ECO:0007669"/>
    <property type="project" value="UniProtKB-EC"/>
</dbReference>
<feature type="binding site" evidence="8">
    <location>
        <position position="127"/>
    </location>
    <ligand>
        <name>substrate</name>
    </ligand>
</feature>
<gene>
    <name evidence="14" type="ORF">BKA21_000870</name>
    <name evidence="13" type="ORF">Col01nite_24030</name>
</gene>
<dbReference type="Proteomes" id="UP000618382">
    <property type="component" value="Unassembled WGS sequence"/>
</dbReference>
<dbReference type="Gene3D" id="2.60.40.1180">
    <property type="entry name" value="Golgi alpha-mannosidase II"/>
    <property type="match status" value="1"/>
</dbReference>
<sequence>MTTTVDPTTAPAPAGHRPRFRHTGVAFGCDWNPEQWDRATWREDARLMQEAGVDLVAINVFGWSQLEPSPGRYDFTDLDEVMDLMAAAGVRVNLGTGTASTPPWLTTLHPEVLPVAVDGTRRWPGGRQAWCPSSPVYRERSLALVAQVADRYGDHPALALWHVSNELGCHNALCWCDVSADAFRRWLAERYGDVAALNDAWGTSFWSQRYSSFDEVLPPRATVSTRNPGQVLDFHRFSSAELLGQLQAETAVLRARSAVPVTTNFMVTDHIRTLDYWSWAPHVDVVANDHYLDHRLADPTTELAFSADLTRGLAGGDPWLLMEHSTGAVNWQPVNLAKDAGEMVRNSLTHVARGADAVCFFQWRASTQGAEKFHSALVPHAGTDTRQWRDVVDLGATLDRLDEVAGSRVVADVAVLFSWEAWWAADGDNRPSTAVRYREQVLDAYRALRAQGVTVDVVSPADPLTGYRLVVVPALYLVSDADAAHLTRFVEDGGTALVTFWSGIADERDAVRLGGYPGAYRDLLGVRVEEFAPVLPGTVLTLDDGSRAALWSERSQVVDADVLARFADGPAAGEAALTRRTVGRGSAWYLATSLDAASGAALAARLCADAGVATDPDLAAAGVERVVRTRDSTTWTFVVNHGADDVTVPARGHELVTDAAVRDTLVVPARAVRVLREEPVR</sequence>